<dbReference type="AlphaFoldDB" id="A0AAQ3N5Q5"/>
<evidence type="ECO:0000256" key="1">
    <source>
        <dbReference type="SAM" id="MobiDB-lite"/>
    </source>
</evidence>
<feature type="region of interest" description="Disordered" evidence="1">
    <location>
        <begin position="1"/>
        <end position="32"/>
    </location>
</feature>
<dbReference type="Proteomes" id="UP001374535">
    <property type="component" value="Chromosome 7"/>
</dbReference>
<evidence type="ECO:0000313" key="3">
    <source>
        <dbReference type="Proteomes" id="UP001374535"/>
    </source>
</evidence>
<dbReference type="EMBL" id="CP144694">
    <property type="protein sequence ID" value="WVZ03056.1"/>
    <property type="molecule type" value="Genomic_DNA"/>
</dbReference>
<reference evidence="2 3" key="1">
    <citation type="journal article" date="2023" name="Life. Sci Alliance">
        <title>Evolutionary insights into 3D genome organization and epigenetic landscape of Vigna mungo.</title>
        <authorList>
            <person name="Junaid A."/>
            <person name="Singh B."/>
            <person name="Bhatia S."/>
        </authorList>
    </citation>
    <scope>NUCLEOTIDE SEQUENCE [LARGE SCALE GENOMIC DNA]</scope>
    <source>
        <strain evidence="2">Urdbean</strain>
    </source>
</reference>
<keyword evidence="3" id="KW-1185">Reference proteome</keyword>
<organism evidence="2 3">
    <name type="scientific">Vigna mungo</name>
    <name type="common">Black gram</name>
    <name type="synonym">Phaseolus mungo</name>
    <dbReference type="NCBI Taxonomy" id="3915"/>
    <lineage>
        <taxon>Eukaryota</taxon>
        <taxon>Viridiplantae</taxon>
        <taxon>Streptophyta</taxon>
        <taxon>Embryophyta</taxon>
        <taxon>Tracheophyta</taxon>
        <taxon>Spermatophyta</taxon>
        <taxon>Magnoliopsida</taxon>
        <taxon>eudicotyledons</taxon>
        <taxon>Gunneridae</taxon>
        <taxon>Pentapetalae</taxon>
        <taxon>rosids</taxon>
        <taxon>fabids</taxon>
        <taxon>Fabales</taxon>
        <taxon>Fabaceae</taxon>
        <taxon>Papilionoideae</taxon>
        <taxon>50 kb inversion clade</taxon>
        <taxon>NPAAA clade</taxon>
        <taxon>indigoferoid/millettioid clade</taxon>
        <taxon>Phaseoleae</taxon>
        <taxon>Vigna</taxon>
    </lineage>
</organism>
<gene>
    <name evidence="2" type="ORF">V8G54_023862</name>
</gene>
<protein>
    <submittedName>
        <fullName evidence="2">Uncharacterized protein</fullName>
    </submittedName>
</protein>
<name>A0AAQ3N5Q5_VIGMU</name>
<proteinExistence type="predicted"/>
<sequence>MSPLSLSTKRIDRRSSENQLTVPRCNSCASTSSSPIAFRDAVNRQFLSDDTSPPCESWEVTDLRLEDDSGDDDEFLERLPQHTFGVELLEVVSLLLFQTVDEGRTTNTSRNDEI</sequence>
<evidence type="ECO:0000313" key="2">
    <source>
        <dbReference type="EMBL" id="WVZ03056.1"/>
    </source>
</evidence>
<accession>A0AAQ3N5Q5</accession>